<organism evidence="1 2">
    <name type="scientific">Tenacibaculum gallaicum</name>
    <dbReference type="NCBI Taxonomy" id="561505"/>
    <lineage>
        <taxon>Bacteria</taxon>
        <taxon>Pseudomonadati</taxon>
        <taxon>Bacteroidota</taxon>
        <taxon>Flavobacteriia</taxon>
        <taxon>Flavobacteriales</taxon>
        <taxon>Flavobacteriaceae</taxon>
        <taxon>Tenacibaculum</taxon>
    </lineage>
</organism>
<dbReference type="Pfam" id="PF11013">
    <property type="entry name" value="DUF2851"/>
    <property type="match status" value="1"/>
</dbReference>
<dbReference type="OrthoDB" id="1005072at2"/>
<gene>
    <name evidence="1" type="ORF">C7448_11077</name>
</gene>
<evidence type="ECO:0000313" key="1">
    <source>
        <dbReference type="EMBL" id="REH45049.1"/>
    </source>
</evidence>
<protein>
    <submittedName>
        <fullName evidence="1">Uncharacterized protein DUF2851</fullName>
    </submittedName>
</protein>
<dbReference type="EMBL" id="QUNS01000010">
    <property type="protein sequence ID" value="REH45049.1"/>
    <property type="molecule type" value="Genomic_DNA"/>
</dbReference>
<keyword evidence="2" id="KW-1185">Reference proteome</keyword>
<evidence type="ECO:0000313" key="2">
    <source>
        <dbReference type="Proteomes" id="UP000256884"/>
    </source>
</evidence>
<dbReference type="InterPro" id="IPR021272">
    <property type="entry name" value="DUF2851"/>
</dbReference>
<reference evidence="1 2" key="1">
    <citation type="submission" date="2018-08" db="EMBL/GenBank/DDBJ databases">
        <title>Genomic Encyclopedia of Type Strains, Phase IV (KMG-IV): sequencing the most valuable type-strain genomes for metagenomic binning, comparative biology and taxonomic classification.</title>
        <authorList>
            <person name="Goeker M."/>
        </authorList>
    </citation>
    <scope>NUCLEOTIDE SEQUENCE [LARGE SCALE GENOMIC DNA]</scope>
    <source>
        <strain evidence="1 2">DSM 18841</strain>
    </source>
</reference>
<name>A0A3E0HH27_9FLAO</name>
<comment type="caution">
    <text evidence="1">The sequence shown here is derived from an EMBL/GenBank/DDBJ whole genome shotgun (WGS) entry which is preliminary data.</text>
</comment>
<dbReference type="Proteomes" id="UP000256884">
    <property type="component" value="Unassembled WGS sequence"/>
</dbReference>
<accession>A0A3E0HH27</accession>
<proteinExistence type="predicted"/>
<dbReference type="RefSeq" id="WP_115902117.1">
    <property type="nucleotide sequence ID" value="NZ_QUNS01000010.1"/>
</dbReference>
<sequence length="427" mass="50457">MKEEFLHFLWQYKLFNKANLISVKGGIVEVVDSGSHNTNSGPDFLNAKLKIDSQLWVGNVEIHIKSSDWYAHHHEKDANYDAVILHIVWEHDTDIFMKNNRPLPTVELQKFVQKEVLVNYKRLFVKEKRWILCENQIAETNSFLLSNWLERLYFERLENKSVVIKELLQKSNNDYEAVLFQLLAKNFGLKVNGIAFLQLAQSFDFSVLRKVRFNEEQLSALLFGQAGFLTDEIEDSYYQQLQKEYTYIQHKYKLKPITKHRFQFFRMRPNNFPTIRIAQLVALYNEYQNLFSRLIAINRVEDFYDLLTVEVNDFWKAHYTFETPSKKSAKKLTKSFIDLLIINTIIPLKFVYEQGRGEMNEESLLKLMEQLKPEKNSIISKFSELQINAKNAFETQALLELKNNYCLNNRCLNCRIGGSILNRRYKA</sequence>
<dbReference type="AlphaFoldDB" id="A0A3E0HH27"/>